<dbReference type="Proteomes" id="UP001223586">
    <property type="component" value="Unassembled WGS sequence"/>
</dbReference>
<dbReference type="RefSeq" id="WP_307229738.1">
    <property type="nucleotide sequence ID" value="NZ_JAUSTT010000013.1"/>
</dbReference>
<evidence type="ECO:0008006" key="3">
    <source>
        <dbReference type="Google" id="ProtNLM"/>
    </source>
</evidence>
<sequence length="66" mass="7743">MELFRFEVQTKTKVIDVIIAAKDEESAFRLVDVELEKFFLKKPEMEHVALHEKKKIRKSAGFVIHA</sequence>
<comment type="caution">
    <text evidence="1">The sequence shown here is derived from an EMBL/GenBank/DDBJ whole genome shotgun (WGS) entry which is preliminary data.</text>
</comment>
<accession>A0ABT9WTA6</accession>
<name>A0ABT9WTA6_9BACI</name>
<proteinExistence type="predicted"/>
<gene>
    <name evidence="1" type="ORF">J2S08_002370</name>
</gene>
<protein>
    <recommendedName>
        <fullName evidence="3">DUF3906 domain-containing protein</fullName>
    </recommendedName>
</protein>
<evidence type="ECO:0000313" key="1">
    <source>
        <dbReference type="EMBL" id="MDQ0176526.1"/>
    </source>
</evidence>
<organism evidence="1 2">
    <name type="scientific">Bacillus chungangensis</name>
    <dbReference type="NCBI Taxonomy" id="587633"/>
    <lineage>
        <taxon>Bacteria</taxon>
        <taxon>Bacillati</taxon>
        <taxon>Bacillota</taxon>
        <taxon>Bacilli</taxon>
        <taxon>Bacillales</taxon>
        <taxon>Bacillaceae</taxon>
        <taxon>Bacillus</taxon>
    </lineage>
</organism>
<dbReference type="Pfam" id="PF13046">
    <property type="entry name" value="DUF3906"/>
    <property type="match status" value="1"/>
</dbReference>
<evidence type="ECO:0000313" key="2">
    <source>
        <dbReference type="Proteomes" id="UP001223586"/>
    </source>
</evidence>
<dbReference type="EMBL" id="JAUSTT010000013">
    <property type="protein sequence ID" value="MDQ0176526.1"/>
    <property type="molecule type" value="Genomic_DNA"/>
</dbReference>
<reference evidence="1 2" key="1">
    <citation type="submission" date="2023-07" db="EMBL/GenBank/DDBJ databases">
        <title>Genomic Encyclopedia of Type Strains, Phase IV (KMG-IV): sequencing the most valuable type-strain genomes for metagenomic binning, comparative biology and taxonomic classification.</title>
        <authorList>
            <person name="Goeker M."/>
        </authorList>
    </citation>
    <scope>NUCLEOTIDE SEQUENCE [LARGE SCALE GENOMIC DNA]</scope>
    <source>
        <strain evidence="1 2">DSM 23837</strain>
    </source>
</reference>
<dbReference type="InterPro" id="IPR024998">
    <property type="entry name" value="DUF3906"/>
</dbReference>
<keyword evidence="2" id="KW-1185">Reference proteome</keyword>